<dbReference type="SUPFAM" id="SSF109854">
    <property type="entry name" value="DinB/YfiT-like putative metalloenzymes"/>
    <property type="match status" value="1"/>
</dbReference>
<dbReference type="Pfam" id="PF11716">
    <property type="entry name" value="MDMPI_N"/>
    <property type="match status" value="1"/>
</dbReference>
<dbReference type="EMBL" id="BAABHK010000001">
    <property type="protein sequence ID" value="GAA4620112.1"/>
    <property type="molecule type" value="Genomic_DNA"/>
</dbReference>
<dbReference type="Gene3D" id="1.20.120.450">
    <property type="entry name" value="dinb family like domain"/>
    <property type="match status" value="1"/>
</dbReference>
<sequence>MSARTAAATRVTQEKWTSVRTAVSDCGERFAALIESTPDPSVSATGHWSVAETAAHVTGIAWNYTVLGSAAAGPLPIPEVRRHMPTATVDNIHAGLNPTQLRAYRERDPARLAARLRSSVREMLTRTADEDPGGTVEWLGGSRLPLAGVFAHLMNELHIHGRDIACGTGAPWRIPDDEAGLFFELFLVEIIRNGTGVLLHDDRPVRRGSIAVEFRSAHTVPVTFVLDTGVFRAEEPSGRADVRIRFRPAALNLMLFHRTSVTRTALSGAVVASGRRPWLLPAFLREIRMP</sequence>
<proteinExistence type="predicted"/>
<evidence type="ECO:0000259" key="1">
    <source>
        <dbReference type="Pfam" id="PF11716"/>
    </source>
</evidence>
<dbReference type="GO" id="GO:0016853">
    <property type="term" value="F:isomerase activity"/>
    <property type="evidence" value="ECO:0007669"/>
    <property type="project" value="UniProtKB-KW"/>
</dbReference>
<feature type="domain" description="Mycothiol-dependent maleylpyruvate isomerase metal-binding" evidence="1">
    <location>
        <begin position="28"/>
        <end position="165"/>
    </location>
</feature>
<dbReference type="Proteomes" id="UP001501442">
    <property type="component" value="Unassembled WGS sequence"/>
</dbReference>
<name>A0ABP8TZ74_9ACTN</name>
<comment type="caution">
    <text evidence="2">The sequence shown here is derived from an EMBL/GenBank/DDBJ whole genome shotgun (WGS) entry which is preliminary data.</text>
</comment>
<gene>
    <name evidence="2" type="ORF">GCM10023196_002800</name>
</gene>
<dbReference type="InterPro" id="IPR024344">
    <property type="entry name" value="MDMPI_metal-binding"/>
</dbReference>
<dbReference type="RefSeq" id="WP_345428483.1">
    <property type="nucleotide sequence ID" value="NZ_BAABHK010000001.1"/>
</dbReference>
<keyword evidence="2" id="KW-0413">Isomerase</keyword>
<reference evidence="3" key="1">
    <citation type="journal article" date="2019" name="Int. J. Syst. Evol. Microbiol.">
        <title>The Global Catalogue of Microorganisms (GCM) 10K type strain sequencing project: providing services to taxonomists for standard genome sequencing and annotation.</title>
        <authorList>
            <consortium name="The Broad Institute Genomics Platform"/>
            <consortium name="The Broad Institute Genome Sequencing Center for Infectious Disease"/>
            <person name="Wu L."/>
            <person name="Ma J."/>
        </authorList>
    </citation>
    <scope>NUCLEOTIDE SEQUENCE [LARGE SCALE GENOMIC DNA]</scope>
    <source>
        <strain evidence="3">JCM 17939</strain>
    </source>
</reference>
<accession>A0ABP8TZ74</accession>
<evidence type="ECO:0000313" key="2">
    <source>
        <dbReference type="EMBL" id="GAA4620112.1"/>
    </source>
</evidence>
<evidence type="ECO:0000313" key="3">
    <source>
        <dbReference type="Proteomes" id="UP001501442"/>
    </source>
</evidence>
<protein>
    <submittedName>
        <fullName evidence="2">Maleylpyruvate isomerase family mycothiol-dependent enzyme</fullName>
    </submittedName>
</protein>
<dbReference type="InterPro" id="IPR034660">
    <property type="entry name" value="DinB/YfiT-like"/>
</dbReference>
<keyword evidence="3" id="KW-1185">Reference proteome</keyword>
<organism evidence="2 3">
    <name type="scientific">Actinoallomurus vinaceus</name>
    <dbReference type="NCBI Taxonomy" id="1080074"/>
    <lineage>
        <taxon>Bacteria</taxon>
        <taxon>Bacillati</taxon>
        <taxon>Actinomycetota</taxon>
        <taxon>Actinomycetes</taxon>
        <taxon>Streptosporangiales</taxon>
        <taxon>Thermomonosporaceae</taxon>
        <taxon>Actinoallomurus</taxon>
    </lineage>
</organism>